<evidence type="ECO:0000313" key="2">
    <source>
        <dbReference type="Proteomes" id="UP000244342"/>
    </source>
</evidence>
<protein>
    <submittedName>
        <fullName evidence="1">Uncharacterized protein</fullName>
    </submittedName>
</protein>
<reference evidence="2" key="1">
    <citation type="submission" date="2017-12" db="EMBL/GenBank/DDBJ databases">
        <title>Genomic characterization of T5-related Aeromonas hydrophila phages AhSzq-1 and AhSzw-1 and proposal to be two new species.</title>
        <authorList>
            <person name="Yuan S."/>
            <person name="Chen L."/>
            <person name="Ma Y."/>
        </authorList>
    </citation>
    <scope>NUCLEOTIDE SEQUENCE [LARGE SCALE GENOMIC DNA]</scope>
</reference>
<proteinExistence type="predicted"/>
<name>A0A2R4AM97_9CAUD</name>
<accession>A0A2R4AM97</accession>
<sequence>MTGVTATPCSVRGKFVLNFNKVRITLAGEINCGVANPYLHLGGGYSNISKGRGFFSSQTNRV</sequence>
<dbReference type="EMBL" id="MG676225">
    <property type="protein sequence ID" value="AVR76155.1"/>
    <property type="molecule type" value="Genomic_DNA"/>
</dbReference>
<organism evidence="1 2">
    <name type="scientific">Aeromonas phage AhSzw-1</name>
    <dbReference type="NCBI Taxonomy" id="2138299"/>
    <lineage>
        <taxon>Viruses</taxon>
        <taxon>Duplodnaviria</taxon>
        <taxon>Heunggongvirae</taxon>
        <taxon>Uroviricota</taxon>
        <taxon>Caudoviricetes</taxon>
        <taxon>Demerecviridae</taxon>
        <taxon>Shenzhenvirus</taxon>
        <taxon>Shenzhenvirus AhSzw1</taxon>
    </lineage>
</organism>
<keyword evidence="2" id="KW-1185">Reference proteome</keyword>
<evidence type="ECO:0000313" key="1">
    <source>
        <dbReference type="EMBL" id="AVR76155.1"/>
    </source>
</evidence>
<gene>
    <name evidence="1" type="ORF">AhSzw1_119</name>
</gene>
<dbReference type="Proteomes" id="UP000244342">
    <property type="component" value="Segment"/>
</dbReference>